<gene>
    <name evidence="1" type="ORF">G8759_31495</name>
</gene>
<dbReference type="RefSeq" id="WP_167217130.1">
    <property type="nucleotide sequence ID" value="NZ_CP050063.1"/>
</dbReference>
<dbReference type="KEGG" id="spib:G8759_31495"/>
<sequence>MYLPQGMPLLVPRYESIDIGSAIKEGLYNQDDLDEYNLPPLIIYHYTSIEKAKLIIEGQKLRFSCPNDFNDPFDMYEGLIDYSGTPKQIREWANKAFADKRRSDRRRLTKLANNSALEFERFRREQYAELKLRCGVCCFSKSYLVNLMWSHYAQYHKGVCLGFNIHPIRGQDFFIREVNYAHQIKKENLYDLDHRIISHYVFTKSHIWSYEQEVRAVLIERPESSLVGFARDCLREVYFGCKTSKSDMIEILDLLEKKKYNLTTQKKMYIDESIFDIKPSDLDILNTISKKA</sequence>
<keyword evidence="2" id="KW-1185">Reference proteome</keyword>
<evidence type="ECO:0000313" key="2">
    <source>
        <dbReference type="Proteomes" id="UP000501802"/>
    </source>
</evidence>
<organism evidence="1 2">
    <name type="scientific">Spirosoma aureum</name>
    <dbReference type="NCBI Taxonomy" id="2692134"/>
    <lineage>
        <taxon>Bacteria</taxon>
        <taxon>Pseudomonadati</taxon>
        <taxon>Bacteroidota</taxon>
        <taxon>Cytophagia</taxon>
        <taxon>Cytophagales</taxon>
        <taxon>Cytophagaceae</taxon>
        <taxon>Spirosoma</taxon>
    </lineage>
</organism>
<name>A0A6G9AWX4_9BACT</name>
<dbReference type="Proteomes" id="UP000501802">
    <property type="component" value="Chromosome"/>
</dbReference>
<proteinExistence type="predicted"/>
<reference evidence="1 2" key="1">
    <citation type="submission" date="2020-03" db="EMBL/GenBank/DDBJ databases">
        <authorList>
            <person name="Kim M.K."/>
        </authorList>
    </citation>
    <scope>NUCLEOTIDE SEQUENCE [LARGE SCALE GENOMIC DNA]</scope>
    <source>
        <strain evidence="1 2">BT328</strain>
    </source>
</reference>
<protein>
    <submittedName>
        <fullName evidence="1">DUF2971 domain-containing protein</fullName>
    </submittedName>
</protein>
<dbReference type="AlphaFoldDB" id="A0A6G9AWX4"/>
<evidence type="ECO:0000313" key="1">
    <source>
        <dbReference type="EMBL" id="QIP16846.1"/>
    </source>
</evidence>
<dbReference type="Pfam" id="PF11185">
    <property type="entry name" value="DUF2971"/>
    <property type="match status" value="1"/>
</dbReference>
<accession>A0A6G9AWX4</accession>
<dbReference type="InterPro" id="IPR021352">
    <property type="entry name" value="DUF2971"/>
</dbReference>
<dbReference type="EMBL" id="CP050063">
    <property type="protein sequence ID" value="QIP16846.1"/>
    <property type="molecule type" value="Genomic_DNA"/>
</dbReference>